<dbReference type="Proteomes" id="UP000011728">
    <property type="component" value="Chromosome"/>
</dbReference>
<gene>
    <name evidence="2" type="ORF">Cspa_c31410</name>
</gene>
<name>M1MZX3_9CLOT</name>
<dbReference type="HOGENOM" id="CLU_136669_1_0_9"/>
<organism evidence="2 3">
    <name type="scientific">Clostridium saccharoperbutylacetonicum N1-4(HMT)</name>
    <dbReference type="NCBI Taxonomy" id="931276"/>
    <lineage>
        <taxon>Bacteria</taxon>
        <taxon>Bacillati</taxon>
        <taxon>Bacillota</taxon>
        <taxon>Clostridia</taxon>
        <taxon>Eubacteriales</taxon>
        <taxon>Clostridiaceae</taxon>
        <taxon>Clostridium</taxon>
    </lineage>
</organism>
<dbReference type="EMBL" id="CP004121">
    <property type="protein sequence ID" value="AGF56902.1"/>
    <property type="molecule type" value="Genomic_DNA"/>
</dbReference>
<evidence type="ECO:0000313" key="2">
    <source>
        <dbReference type="EMBL" id="AGF56902.1"/>
    </source>
</evidence>
<keyword evidence="3" id="KW-1185">Reference proteome</keyword>
<sequence>MVAENFRISQSIEEKLTSKIDTFNKALLKEFPKLKQDDVDKLRHSVAGSVNAGKQAVLDNLTILKQLQEKNDKLIAENTDLKNKLANINAQSTVVNTVQETVA</sequence>
<dbReference type="RefSeq" id="WP_015393221.1">
    <property type="nucleotide sequence ID" value="NC_020291.1"/>
</dbReference>
<dbReference type="KEGG" id="csr:Cspa_c31410"/>
<protein>
    <submittedName>
        <fullName evidence="2">Uncharacterized protein</fullName>
    </submittedName>
</protein>
<keyword evidence="1" id="KW-0175">Coiled coil</keyword>
<feature type="coiled-coil region" evidence="1">
    <location>
        <begin position="64"/>
        <end position="91"/>
    </location>
</feature>
<dbReference type="AlphaFoldDB" id="M1MZX3"/>
<evidence type="ECO:0000256" key="1">
    <source>
        <dbReference type="SAM" id="Coils"/>
    </source>
</evidence>
<reference evidence="2 3" key="1">
    <citation type="submission" date="2013-02" db="EMBL/GenBank/DDBJ databases">
        <title>Genome sequence of Clostridium saccharoperbutylacetonicum N1-4(HMT).</title>
        <authorList>
            <person name="Poehlein A."/>
            <person name="Daniel R."/>
        </authorList>
    </citation>
    <scope>NUCLEOTIDE SEQUENCE [LARGE SCALE GENOMIC DNA]</scope>
    <source>
        <strain evidence="3">N1-4(HMT)</strain>
    </source>
</reference>
<dbReference type="eggNOG" id="ENOG5030GE7">
    <property type="taxonomic scope" value="Bacteria"/>
</dbReference>
<accession>M1MZX3</accession>
<evidence type="ECO:0000313" key="3">
    <source>
        <dbReference type="Proteomes" id="UP000011728"/>
    </source>
</evidence>
<proteinExistence type="predicted"/>
<dbReference type="PATRIC" id="fig|931276.5.peg.3164"/>